<keyword evidence="5" id="KW-1185">Reference proteome</keyword>
<accession>A0ABX0JCY9</accession>
<dbReference type="InterPro" id="IPR012263">
    <property type="entry name" value="M_m6A_EcoRV"/>
</dbReference>
<dbReference type="PIRSF" id="PIRSF000398">
    <property type="entry name" value="M_m6A_EcoRV"/>
    <property type="match status" value="1"/>
</dbReference>
<dbReference type="PANTHER" id="PTHR30481">
    <property type="entry name" value="DNA ADENINE METHYLASE"/>
    <property type="match status" value="1"/>
</dbReference>
<proteinExistence type="predicted"/>
<protein>
    <submittedName>
        <fullName evidence="4">DNA adenine methylase</fullName>
    </submittedName>
</protein>
<dbReference type="RefSeq" id="WP_166153555.1">
    <property type="nucleotide sequence ID" value="NZ_JAAOIW010000011.1"/>
</dbReference>
<dbReference type="Proteomes" id="UP001165962">
    <property type="component" value="Unassembled WGS sequence"/>
</dbReference>
<keyword evidence="2" id="KW-0808">Transferase</keyword>
<evidence type="ECO:0000313" key="5">
    <source>
        <dbReference type="Proteomes" id="UP001165962"/>
    </source>
</evidence>
<dbReference type="Gene3D" id="3.40.50.150">
    <property type="entry name" value="Vaccinia Virus protein VP39"/>
    <property type="match status" value="2"/>
</dbReference>
<dbReference type="SUPFAM" id="SSF53335">
    <property type="entry name" value="S-adenosyl-L-methionine-dependent methyltransferases"/>
    <property type="match status" value="1"/>
</dbReference>
<evidence type="ECO:0000313" key="4">
    <source>
        <dbReference type="EMBL" id="NHN33250.1"/>
    </source>
</evidence>
<keyword evidence="1 4" id="KW-0489">Methyltransferase</keyword>
<name>A0ABX0JCY9_9BACL</name>
<reference evidence="4" key="1">
    <citation type="submission" date="2020-03" db="EMBL/GenBank/DDBJ databases">
        <title>Draft sequencing of Paenibacilllus sp. S3N08.</title>
        <authorList>
            <person name="Kim D.-U."/>
        </authorList>
    </citation>
    <scope>NUCLEOTIDE SEQUENCE</scope>
    <source>
        <strain evidence="4">S3N08</strain>
    </source>
</reference>
<dbReference type="PRINTS" id="PR00505">
    <property type="entry name" value="D12N6MTFRASE"/>
</dbReference>
<dbReference type="InterPro" id="IPR029063">
    <property type="entry name" value="SAM-dependent_MTases_sf"/>
</dbReference>
<dbReference type="EMBL" id="JAAOIW010000011">
    <property type="protein sequence ID" value="NHN33250.1"/>
    <property type="molecule type" value="Genomic_DNA"/>
</dbReference>
<comment type="caution">
    <text evidence="4">The sequence shown here is derived from an EMBL/GenBank/DDBJ whole genome shotgun (WGS) entry which is preliminary data.</text>
</comment>
<evidence type="ECO:0000256" key="2">
    <source>
        <dbReference type="ARBA" id="ARBA00022679"/>
    </source>
</evidence>
<evidence type="ECO:0000256" key="1">
    <source>
        <dbReference type="ARBA" id="ARBA00022603"/>
    </source>
</evidence>
<dbReference type="PANTHER" id="PTHR30481:SF4">
    <property type="entry name" value="SITE-SPECIFIC DNA-METHYLTRANSFERASE (ADENINE-SPECIFIC)"/>
    <property type="match status" value="1"/>
</dbReference>
<dbReference type="InterPro" id="IPR012327">
    <property type="entry name" value="MeTrfase_D12"/>
</dbReference>
<keyword evidence="3" id="KW-0949">S-adenosyl-L-methionine</keyword>
<dbReference type="Pfam" id="PF02086">
    <property type="entry name" value="MethyltransfD12"/>
    <property type="match status" value="1"/>
</dbReference>
<organism evidence="4 5">
    <name type="scientific">Paenibacillus agricola</name>
    <dbReference type="NCBI Taxonomy" id="2716264"/>
    <lineage>
        <taxon>Bacteria</taxon>
        <taxon>Bacillati</taxon>
        <taxon>Bacillota</taxon>
        <taxon>Bacilli</taxon>
        <taxon>Bacillales</taxon>
        <taxon>Paenibacillaceae</taxon>
        <taxon>Paenibacillus</taxon>
    </lineage>
</organism>
<dbReference type="GO" id="GO:0008168">
    <property type="term" value="F:methyltransferase activity"/>
    <property type="evidence" value="ECO:0007669"/>
    <property type="project" value="UniProtKB-KW"/>
</dbReference>
<sequence length="273" mass="31939">MIKKINNKPVGSVIRWFGGKHYQADGIISLFPEHHCYVEPFSGGAHVMMQKQPVPSKVEVYNDIDTDLVNFLMILRENKDKMIEALVTLPTSRHLCMKWQCEPLPSDPFERAVRWFYLLRQTIVPANNVKSGWRANRVKNTAIDYQNVLQRLTAFELRFRKIMIECLDFRECILRYDTPKTMFYVDPPYVHREGLYKGGFTENDHIDLSKILKNVSGKVLLSYYADPLILELYKGWRIHTVQAHVGGVLKVGQNKKVETEYYFMNYDPPSCLW</sequence>
<dbReference type="GO" id="GO:0032259">
    <property type="term" value="P:methylation"/>
    <property type="evidence" value="ECO:0007669"/>
    <property type="project" value="UniProtKB-KW"/>
</dbReference>
<gene>
    <name evidence="4" type="ORF">G9U52_25890</name>
</gene>
<evidence type="ECO:0000256" key="3">
    <source>
        <dbReference type="ARBA" id="ARBA00022691"/>
    </source>
</evidence>